<sequence length="122" mass="13555">MPSTASIPTPCSFLSSSRPQSHRHAQHGLHVSSQTLRDQTRIIPRTADFLIGTRHLILQLPVTDSFQPPDYRQRSLSTRKQSHNLGTPSLQPRQPPDSPTQGKPPQVPSVLQPQDTEPDPSK</sequence>
<evidence type="ECO:0000313" key="3">
    <source>
        <dbReference type="Proteomes" id="UP000504636"/>
    </source>
</evidence>
<protein>
    <submittedName>
        <fullName evidence="2 4">Uncharacterized protein</fullName>
    </submittedName>
</protein>
<dbReference type="GeneID" id="54469907"/>
<evidence type="ECO:0000256" key="1">
    <source>
        <dbReference type="SAM" id="MobiDB-lite"/>
    </source>
</evidence>
<reference evidence="2 4" key="1">
    <citation type="journal article" date="2020" name="Stud. Mycol.">
        <title>101 Dothideomycetes genomes: a test case for predicting lifestyles and emergence of pathogens.</title>
        <authorList>
            <person name="Haridas S."/>
            <person name="Albert R."/>
            <person name="Binder M."/>
            <person name="Bloem J."/>
            <person name="Labutti K."/>
            <person name="Salamov A."/>
            <person name="Andreopoulos B."/>
            <person name="Baker S."/>
            <person name="Barry K."/>
            <person name="Bills G."/>
            <person name="Bluhm B."/>
            <person name="Cannon C."/>
            <person name="Castanera R."/>
            <person name="Culley D."/>
            <person name="Daum C."/>
            <person name="Ezra D."/>
            <person name="Gonzalez J."/>
            <person name="Henrissat B."/>
            <person name="Kuo A."/>
            <person name="Liang C."/>
            <person name="Lipzen A."/>
            <person name="Lutzoni F."/>
            <person name="Magnuson J."/>
            <person name="Mondo S."/>
            <person name="Nolan M."/>
            <person name="Ohm R."/>
            <person name="Pangilinan J."/>
            <person name="Park H.-J."/>
            <person name="Ramirez L."/>
            <person name="Alfaro M."/>
            <person name="Sun H."/>
            <person name="Tritt A."/>
            <person name="Yoshinaga Y."/>
            <person name="Zwiers L.-H."/>
            <person name="Turgeon B."/>
            <person name="Goodwin S."/>
            <person name="Spatafora J."/>
            <person name="Crous P."/>
            <person name="Grigoriev I."/>
        </authorList>
    </citation>
    <scope>NUCLEOTIDE SEQUENCE</scope>
    <source>
        <strain evidence="2 4">CBS 304.34</strain>
    </source>
</reference>
<organism evidence="2">
    <name type="scientific">Mytilinidion resinicola</name>
    <dbReference type="NCBI Taxonomy" id="574789"/>
    <lineage>
        <taxon>Eukaryota</taxon>
        <taxon>Fungi</taxon>
        <taxon>Dikarya</taxon>
        <taxon>Ascomycota</taxon>
        <taxon>Pezizomycotina</taxon>
        <taxon>Dothideomycetes</taxon>
        <taxon>Pleosporomycetidae</taxon>
        <taxon>Mytilinidiales</taxon>
        <taxon>Mytilinidiaceae</taxon>
        <taxon>Mytilinidion</taxon>
    </lineage>
</organism>
<feature type="region of interest" description="Disordered" evidence="1">
    <location>
        <begin position="1"/>
        <end position="36"/>
    </location>
</feature>
<proteinExistence type="predicted"/>
<evidence type="ECO:0000313" key="2">
    <source>
        <dbReference type="EMBL" id="KAF2807062.1"/>
    </source>
</evidence>
<accession>A0A6A6YE10</accession>
<feature type="compositionally biased region" description="Polar residues" evidence="1">
    <location>
        <begin position="74"/>
        <end position="92"/>
    </location>
</feature>
<feature type="compositionally biased region" description="Polar residues" evidence="1">
    <location>
        <begin position="99"/>
        <end position="115"/>
    </location>
</feature>
<dbReference type="Proteomes" id="UP000504636">
    <property type="component" value="Unplaced"/>
</dbReference>
<name>A0A6A6YE10_9PEZI</name>
<evidence type="ECO:0000313" key="4">
    <source>
        <dbReference type="RefSeq" id="XP_033574026.1"/>
    </source>
</evidence>
<feature type="compositionally biased region" description="Polar residues" evidence="1">
    <location>
        <begin position="1"/>
        <end position="19"/>
    </location>
</feature>
<dbReference type="AlphaFoldDB" id="A0A6A6YE10"/>
<reference evidence="4" key="3">
    <citation type="submission" date="2025-04" db="UniProtKB">
        <authorList>
            <consortium name="RefSeq"/>
        </authorList>
    </citation>
    <scope>IDENTIFICATION</scope>
    <source>
        <strain evidence="4">CBS 304.34</strain>
    </source>
</reference>
<gene>
    <name evidence="2 4" type="ORF">BDZ99DRAFT_90722</name>
</gene>
<reference evidence="4" key="2">
    <citation type="submission" date="2020-04" db="EMBL/GenBank/DDBJ databases">
        <authorList>
            <consortium name="NCBI Genome Project"/>
        </authorList>
    </citation>
    <scope>NUCLEOTIDE SEQUENCE</scope>
    <source>
        <strain evidence="4">CBS 304.34</strain>
    </source>
</reference>
<dbReference type="EMBL" id="MU003706">
    <property type="protein sequence ID" value="KAF2807062.1"/>
    <property type="molecule type" value="Genomic_DNA"/>
</dbReference>
<feature type="region of interest" description="Disordered" evidence="1">
    <location>
        <begin position="64"/>
        <end position="122"/>
    </location>
</feature>
<dbReference type="RefSeq" id="XP_033574026.1">
    <property type="nucleotide sequence ID" value="XM_033729014.1"/>
</dbReference>
<keyword evidence="3" id="KW-1185">Reference proteome</keyword>